<dbReference type="Gene3D" id="3.30.420.40">
    <property type="match status" value="2"/>
</dbReference>
<gene>
    <name evidence="2" type="ORF">N8K70_15475</name>
</gene>
<dbReference type="Gene3D" id="1.10.10.10">
    <property type="entry name" value="Winged helix-like DNA-binding domain superfamily/Winged helix DNA-binding domain"/>
    <property type="match status" value="1"/>
</dbReference>
<keyword evidence="3" id="KW-1185">Reference proteome</keyword>
<dbReference type="KEGG" id="mbet:N8K70_15475"/>
<evidence type="ECO:0000256" key="1">
    <source>
        <dbReference type="ARBA" id="ARBA00006479"/>
    </source>
</evidence>
<dbReference type="SUPFAM" id="SSF46785">
    <property type="entry name" value="Winged helix' DNA-binding domain"/>
    <property type="match status" value="1"/>
</dbReference>
<reference evidence="2 3" key="1">
    <citation type="submission" date="2023-02" db="EMBL/GenBank/DDBJ databases">
        <title>Microbacterium betulae sp. nov., isolated from birch wood.</title>
        <authorList>
            <person name="Pasciak M."/>
            <person name="Pawlik K.J."/>
            <person name="Martynowski D."/>
            <person name="Laczmanski L."/>
            <person name="Ciekot J."/>
            <person name="Szponar B."/>
            <person name="Wojcik-Fatla A."/>
            <person name="Mackiewicz B."/>
            <person name="Farian E."/>
            <person name="Cholewa G."/>
            <person name="Cholewa A."/>
            <person name="Dutkiewicz J."/>
        </authorList>
    </citation>
    <scope>NUCLEOTIDE SEQUENCE [LARGE SCALE GENOMIC DNA]</scope>
    <source>
        <strain evidence="2 3">AB</strain>
    </source>
</reference>
<evidence type="ECO:0000313" key="2">
    <source>
        <dbReference type="EMBL" id="WOF22775.1"/>
    </source>
</evidence>
<sequence>MHETTASSPQMLRRMNSGAVLRFALRVAEFTAAEAMAETALTRSTVLGVCDDLVAAGWLEELEDSRAAGLTSKGRPARRYRLRDGAGIVVGLDAGEHRYTAVVADLRGHSLAERSTELDAPSAGGADRLAAASALVESAVAAAGRGRDDILLTVVGVPAPVDADGRSPRGTNDFWATMNPGFPGVLGGAVVVENDANLAAVAEKAHAHDPGDSDVATVLSGERLGAGVILDGRLLRGARGGAGEMRFLDIVEGAGSPAGIGALARLWARAAVEEGSPSALAALAPDEIDAERVFAAAADGDALALDIIARLGARISRVAAVLSSLLDVDKVVIAGAIADAVDPVLAHARAALRDDFSPPVPDVVASTLGRDVVVLGAVELALSRVREEPLAFTPRHAS</sequence>
<dbReference type="AlphaFoldDB" id="A0AA97FI86"/>
<dbReference type="PANTHER" id="PTHR18964">
    <property type="entry name" value="ROK (REPRESSOR, ORF, KINASE) FAMILY"/>
    <property type="match status" value="1"/>
</dbReference>
<dbReference type="CDD" id="cd23763">
    <property type="entry name" value="ASKHA_ATPase_ROK"/>
    <property type="match status" value="1"/>
</dbReference>
<dbReference type="InterPro" id="IPR043129">
    <property type="entry name" value="ATPase_NBD"/>
</dbReference>
<dbReference type="InterPro" id="IPR000600">
    <property type="entry name" value="ROK"/>
</dbReference>
<organism evidence="2 3">
    <name type="scientific">Microbacterium betulae</name>
    <dbReference type="NCBI Taxonomy" id="2981139"/>
    <lineage>
        <taxon>Bacteria</taxon>
        <taxon>Bacillati</taxon>
        <taxon>Actinomycetota</taxon>
        <taxon>Actinomycetes</taxon>
        <taxon>Micrococcales</taxon>
        <taxon>Microbacteriaceae</taxon>
        <taxon>Microbacterium</taxon>
    </lineage>
</organism>
<protein>
    <submittedName>
        <fullName evidence="2">ROK family protein</fullName>
    </submittedName>
</protein>
<accession>A0AA97FI86</accession>
<dbReference type="SUPFAM" id="SSF53067">
    <property type="entry name" value="Actin-like ATPase domain"/>
    <property type="match status" value="1"/>
</dbReference>
<dbReference type="InterPro" id="IPR036388">
    <property type="entry name" value="WH-like_DNA-bd_sf"/>
</dbReference>
<name>A0AA97FI86_9MICO</name>
<evidence type="ECO:0000313" key="3">
    <source>
        <dbReference type="Proteomes" id="UP001305498"/>
    </source>
</evidence>
<dbReference type="Proteomes" id="UP001305498">
    <property type="component" value="Chromosome"/>
</dbReference>
<dbReference type="Pfam" id="PF00480">
    <property type="entry name" value="ROK"/>
    <property type="match status" value="1"/>
</dbReference>
<dbReference type="RefSeq" id="WP_317139246.1">
    <property type="nucleotide sequence ID" value="NZ_CP118157.1"/>
</dbReference>
<dbReference type="InterPro" id="IPR036390">
    <property type="entry name" value="WH_DNA-bd_sf"/>
</dbReference>
<comment type="similarity">
    <text evidence="1">Belongs to the ROK (NagC/XylR) family.</text>
</comment>
<proteinExistence type="inferred from homology"/>
<dbReference type="PANTHER" id="PTHR18964:SF149">
    <property type="entry name" value="BIFUNCTIONAL UDP-N-ACETYLGLUCOSAMINE 2-EPIMERASE_N-ACETYLMANNOSAMINE KINASE"/>
    <property type="match status" value="1"/>
</dbReference>
<dbReference type="EMBL" id="CP118157">
    <property type="protein sequence ID" value="WOF22775.1"/>
    <property type="molecule type" value="Genomic_DNA"/>
</dbReference>